<dbReference type="PANTHER" id="PTHR33164:SF99">
    <property type="entry name" value="MARR FAMILY REGULATORY PROTEIN"/>
    <property type="match status" value="1"/>
</dbReference>
<feature type="domain" description="HTH marR-type" evidence="1">
    <location>
        <begin position="1"/>
        <end position="151"/>
    </location>
</feature>
<sequence length="158" mass="17693">MRQSGEEPRWLNGDEMRAWRSYVVGAALLDERLHRELQDNHGLSLTDYTVLVVLSEEPDHRMRMSQLADKVASSKSRVSHQIARMEAAGLVRRVTCPGDGRGVLAELTEEGQRRLTEAAPTHVDGVRSHLIDLLSESEQTTLASIFGRIIEHLQATGR</sequence>
<accession>A0AAE3KF00</accession>
<dbReference type="InterPro" id="IPR036388">
    <property type="entry name" value="WH-like_DNA-bd_sf"/>
</dbReference>
<dbReference type="GO" id="GO:0006950">
    <property type="term" value="P:response to stress"/>
    <property type="evidence" value="ECO:0007669"/>
    <property type="project" value="TreeGrafter"/>
</dbReference>
<dbReference type="InterPro" id="IPR000835">
    <property type="entry name" value="HTH_MarR-typ"/>
</dbReference>
<evidence type="ECO:0000313" key="3">
    <source>
        <dbReference type="Proteomes" id="UP001206128"/>
    </source>
</evidence>
<dbReference type="SMART" id="SM00347">
    <property type="entry name" value="HTH_MARR"/>
    <property type="match status" value="1"/>
</dbReference>
<dbReference type="EMBL" id="JAMTCK010000003">
    <property type="protein sequence ID" value="MCP2164422.1"/>
    <property type="molecule type" value="Genomic_DNA"/>
</dbReference>
<dbReference type="AlphaFoldDB" id="A0AAE3KF00"/>
<evidence type="ECO:0000259" key="1">
    <source>
        <dbReference type="PROSITE" id="PS50995"/>
    </source>
</evidence>
<dbReference type="PRINTS" id="PR00598">
    <property type="entry name" value="HTHMARR"/>
</dbReference>
<protein>
    <submittedName>
        <fullName evidence="2">Transcriptional regulator, MarR family</fullName>
    </submittedName>
</protein>
<gene>
    <name evidence="2" type="ORF">LX83_001262</name>
</gene>
<comment type="caution">
    <text evidence="2">The sequence shown here is derived from an EMBL/GenBank/DDBJ whole genome shotgun (WGS) entry which is preliminary data.</text>
</comment>
<name>A0AAE3KF00_9PSEU</name>
<dbReference type="Proteomes" id="UP001206128">
    <property type="component" value="Unassembled WGS sequence"/>
</dbReference>
<keyword evidence="3" id="KW-1185">Reference proteome</keyword>
<reference evidence="2" key="1">
    <citation type="submission" date="2022-06" db="EMBL/GenBank/DDBJ databases">
        <title>Genomic Encyclopedia of Archaeal and Bacterial Type Strains, Phase II (KMG-II): from individual species to whole genera.</title>
        <authorList>
            <person name="Goeker M."/>
        </authorList>
    </citation>
    <scope>NUCLEOTIDE SEQUENCE</scope>
    <source>
        <strain evidence="2">DSM 43935</strain>
    </source>
</reference>
<dbReference type="Pfam" id="PF12802">
    <property type="entry name" value="MarR_2"/>
    <property type="match status" value="1"/>
</dbReference>
<dbReference type="InterPro" id="IPR039422">
    <property type="entry name" value="MarR/SlyA-like"/>
</dbReference>
<evidence type="ECO:0000313" key="2">
    <source>
        <dbReference type="EMBL" id="MCP2164422.1"/>
    </source>
</evidence>
<dbReference type="PANTHER" id="PTHR33164">
    <property type="entry name" value="TRANSCRIPTIONAL REGULATOR, MARR FAMILY"/>
    <property type="match status" value="1"/>
</dbReference>
<dbReference type="Gene3D" id="1.10.10.10">
    <property type="entry name" value="Winged helix-like DNA-binding domain superfamily/Winged helix DNA-binding domain"/>
    <property type="match status" value="1"/>
</dbReference>
<dbReference type="SUPFAM" id="SSF46785">
    <property type="entry name" value="Winged helix' DNA-binding domain"/>
    <property type="match status" value="1"/>
</dbReference>
<dbReference type="InterPro" id="IPR036390">
    <property type="entry name" value="WH_DNA-bd_sf"/>
</dbReference>
<proteinExistence type="predicted"/>
<organism evidence="2 3">
    <name type="scientific">Goodfellowiella coeruleoviolacea</name>
    <dbReference type="NCBI Taxonomy" id="334858"/>
    <lineage>
        <taxon>Bacteria</taxon>
        <taxon>Bacillati</taxon>
        <taxon>Actinomycetota</taxon>
        <taxon>Actinomycetes</taxon>
        <taxon>Pseudonocardiales</taxon>
        <taxon>Pseudonocardiaceae</taxon>
        <taxon>Goodfellowiella</taxon>
    </lineage>
</organism>
<dbReference type="PROSITE" id="PS50995">
    <property type="entry name" value="HTH_MARR_2"/>
    <property type="match status" value="1"/>
</dbReference>
<dbReference type="GO" id="GO:0003700">
    <property type="term" value="F:DNA-binding transcription factor activity"/>
    <property type="evidence" value="ECO:0007669"/>
    <property type="project" value="InterPro"/>
</dbReference>